<evidence type="ECO:0000256" key="1">
    <source>
        <dbReference type="ARBA" id="ARBA00022679"/>
    </source>
</evidence>
<sequence>MDITIRPCRPGDAAALAAVGQATFLETYAGIVDGADILAHAEGPHSTATYEDYLADPACQLFLAVCPPGEAPVGYTVFCPPDLPVAIHDGDIELKRIYVLHRFHGEKVGPRLLQAGLDWARTAGFRRVLLGAYGENHRALAFYRRSGFEQVGTRKIRVGVNDYDDVVLATAL</sequence>
<keyword evidence="5" id="KW-1185">Reference proteome</keyword>
<gene>
    <name evidence="4" type="ORF">QO010_003896</name>
</gene>
<dbReference type="InterPro" id="IPR016181">
    <property type="entry name" value="Acyl_CoA_acyltransferase"/>
</dbReference>
<dbReference type="InterPro" id="IPR000182">
    <property type="entry name" value="GNAT_dom"/>
</dbReference>
<evidence type="ECO:0000256" key="2">
    <source>
        <dbReference type="ARBA" id="ARBA00023315"/>
    </source>
</evidence>
<organism evidence="4 5">
    <name type="scientific">Caulobacter ginsengisoli</name>
    <dbReference type="NCBI Taxonomy" id="400775"/>
    <lineage>
        <taxon>Bacteria</taxon>
        <taxon>Pseudomonadati</taxon>
        <taxon>Pseudomonadota</taxon>
        <taxon>Alphaproteobacteria</taxon>
        <taxon>Caulobacterales</taxon>
        <taxon>Caulobacteraceae</taxon>
        <taxon>Caulobacter</taxon>
    </lineage>
</organism>
<feature type="domain" description="N-acetyltransferase" evidence="3">
    <location>
        <begin position="3"/>
        <end position="172"/>
    </location>
</feature>
<protein>
    <submittedName>
        <fullName evidence="4">Ribosomal protein S18 acetylase RimI-like enzyme</fullName>
    </submittedName>
</protein>
<keyword evidence="2" id="KW-0012">Acyltransferase</keyword>
<evidence type="ECO:0000313" key="4">
    <source>
        <dbReference type="EMBL" id="MDQ0466103.1"/>
    </source>
</evidence>
<dbReference type="CDD" id="cd04301">
    <property type="entry name" value="NAT_SF"/>
    <property type="match status" value="1"/>
</dbReference>
<reference evidence="4 5" key="1">
    <citation type="submission" date="2023-07" db="EMBL/GenBank/DDBJ databases">
        <title>Genomic Encyclopedia of Type Strains, Phase IV (KMG-IV): sequencing the most valuable type-strain genomes for metagenomic binning, comparative biology and taxonomic classification.</title>
        <authorList>
            <person name="Goeker M."/>
        </authorList>
    </citation>
    <scope>NUCLEOTIDE SEQUENCE [LARGE SCALE GENOMIC DNA]</scope>
    <source>
        <strain evidence="4 5">DSM 18695</strain>
    </source>
</reference>
<keyword evidence="1" id="KW-0808">Transferase</keyword>
<dbReference type="EMBL" id="JAUSVS010000009">
    <property type="protein sequence ID" value="MDQ0466103.1"/>
    <property type="molecule type" value="Genomic_DNA"/>
</dbReference>
<name>A0ABU0IVS0_9CAUL</name>
<comment type="caution">
    <text evidence="4">The sequence shown here is derived from an EMBL/GenBank/DDBJ whole genome shotgun (WGS) entry which is preliminary data.</text>
</comment>
<proteinExistence type="predicted"/>
<dbReference type="Gene3D" id="3.40.630.30">
    <property type="match status" value="1"/>
</dbReference>
<dbReference type="PANTHER" id="PTHR43877">
    <property type="entry name" value="AMINOALKYLPHOSPHONATE N-ACETYLTRANSFERASE-RELATED-RELATED"/>
    <property type="match status" value="1"/>
</dbReference>
<dbReference type="InterPro" id="IPR050832">
    <property type="entry name" value="Bact_Acetyltransf"/>
</dbReference>
<evidence type="ECO:0000259" key="3">
    <source>
        <dbReference type="PROSITE" id="PS51186"/>
    </source>
</evidence>
<dbReference type="Proteomes" id="UP001228905">
    <property type="component" value="Unassembled WGS sequence"/>
</dbReference>
<evidence type="ECO:0000313" key="5">
    <source>
        <dbReference type="Proteomes" id="UP001228905"/>
    </source>
</evidence>
<dbReference type="PROSITE" id="PS51186">
    <property type="entry name" value="GNAT"/>
    <property type="match status" value="1"/>
</dbReference>
<dbReference type="RefSeq" id="WP_307351946.1">
    <property type="nucleotide sequence ID" value="NZ_JAUSVS010000009.1"/>
</dbReference>
<dbReference type="Pfam" id="PF00583">
    <property type="entry name" value="Acetyltransf_1"/>
    <property type="match status" value="1"/>
</dbReference>
<dbReference type="SUPFAM" id="SSF55729">
    <property type="entry name" value="Acyl-CoA N-acyltransferases (Nat)"/>
    <property type="match status" value="1"/>
</dbReference>
<accession>A0ABU0IVS0</accession>